<evidence type="ECO:0000313" key="3">
    <source>
        <dbReference type="Proteomes" id="UP001597318"/>
    </source>
</evidence>
<gene>
    <name evidence="2" type="ORF">ACFSKK_11650</name>
</gene>
<reference evidence="3" key="1">
    <citation type="journal article" date="2019" name="Int. J. Syst. Evol. Microbiol.">
        <title>The Global Catalogue of Microorganisms (GCM) 10K type strain sequencing project: providing services to taxonomists for standard genome sequencing and annotation.</title>
        <authorList>
            <consortium name="The Broad Institute Genomics Platform"/>
            <consortium name="The Broad Institute Genome Sequencing Center for Infectious Disease"/>
            <person name="Wu L."/>
            <person name="Ma J."/>
        </authorList>
    </citation>
    <scope>NUCLEOTIDE SEQUENCE [LARGE SCALE GENOMIC DNA]</scope>
    <source>
        <strain evidence="3">CGMCC 1.15474</strain>
    </source>
</reference>
<dbReference type="PANTHER" id="PTHR33594:SF1">
    <property type="entry name" value="HD_PDEASE DOMAIN-CONTAINING PROTEIN"/>
    <property type="match status" value="1"/>
</dbReference>
<dbReference type="SMART" id="SM00471">
    <property type="entry name" value="HDc"/>
    <property type="match status" value="1"/>
</dbReference>
<protein>
    <submittedName>
        <fullName evidence="2">HD domain-containing protein</fullName>
    </submittedName>
</protein>
<dbReference type="PANTHER" id="PTHR33594">
    <property type="entry name" value="SUPERFAMILY HYDROLASE, PUTATIVE (AFU_ORTHOLOGUE AFUA_1G03035)-RELATED"/>
    <property type="match status" value="1"/>
</dbReference>
<accession>A0ABW5BXJ6</accession>
<dbReference type="SUPFAM" id="SSF109604">
    <property type="entry name" value="HD-domain/PDEase-like"/>
    <property type="match status" value="1"/>
</dbReference>
<dbReference type="CDD" id="cd00077">
    <property type="entry name" value="HDc"/>
    <property type="match status" value="1"/>
</dbReference>
<dbReference type="InterPro" id="IPR006674">
    <property type="entry name" value="HD_domain"/>
</dbReference>
<feature type="domain" description="HD/PDEase" evidence="1">
    <location>
        <begin position="24"/>
        <end position="139"/>
    </location>
</feature>
<evidence type="ECO:0000313" key="2">
    <source>
        <dbReference type="EMBL" id="MFD2214336.1"/>
    </source>
</evidence>
<organism evidence="2 3">
    <name type="scientific">Metabacillus endolithicus</name>
    <dbReference type="NCBI Taxonomy" id="1535204"/>
    <lineage>
        <taxon>Bacteria</taxon>
        <taxon>Bacillati</taxon>
        <taxon>Bacillota</taxon>
        <taxon>Bacilli</taxon>
        <taxon>Bacillales</taxon>
        <taxon>Bacillaceae</taxon>
        <taxon>Metabacillus</taxon>
    </lineage>
</organism>
<dbReference type="Gene3D" id="1.20.58.1910">
    <property type="match status" value="1"/>
</dbReference>
<dbReference type="Proteomes" id="UP001597318">
    <property type="component" value="Unassembled WGS sequence"/>
</dbReference>
<dbReference type="Gene3D" id="1.10.472.50">
    <property type="entry name" value="HD-domain/PDEase-like"/>
    <property type="match status" value="1"/>
</dbReference>
<sequence>MEKTKKIIVQTIEDFVKERLKQEGSGHDWWHIDRVRKNALLIGKHEEEVNMFIVETAALLHDLIDDKLSNEIKLEVTDVKKLLIELEVDNNEMDEILFIIENISFRKHISAGQLSLEGKIVQDADRLDAIGAIGIARTFAFAGSRGNVIYDPEGLDLSNAIQHFYDKLLKLKELMNTKTGKLLAEERHQYLEGFLEQFLTEWNGLEKI</sequence>
<dbReference type="RefSeq" id="WP_247343893.1">
    <property type="nucleotide sequence ID" value="NZ_CP095550.1"/>
</dbReference>
<dbReference type="EMBL" id="JBHUIK010000002">
    <property type="protein sequence ID" value="MFD2214336.1"/>
    <property type="molecule type" value="Genomic_DNA"/>
</dbReference>
<name>A0ABW5BXJ6_9BACI</name>
<comment type="caution">
    <text evidence="2">The sequence shown here is derived from an EMBL/GenBank/DDBJ whole genome shotgun (WGS) entry which is preliminary data.</text>
</comment>
<evidence type="ECO:0000259" key="1">
    <source>
        <dbReference type="SMART" id="SM00471"/>
    </source>
</evidence>
<proteinExistence type="predicted"/>
<dbReference type="Pfam" id="PF01966">
    <property type="entry name" value="HD"/>
    <property type="match status" value="1"/>
</dbReference>
<dbReference type="InterPro" id="IPR003607">
    <property type="entry name" value="HD/PDEase_dom"/>
</dbReference>
<keyword evidence="3" id="KW-1185">Reference proteome</keyword>